<evidence type="ECO:0000313" key="1">
    <source>
        <dbReference type="EMBL" id="MBX8632536.1"/>
    </source>
</evidence>
<proteinExistence type="predicted"/>
<gene>
    <name evidence="1" type="ORF">J9259_08510</name>
</gene>
<accession>A0A8J8CCT1</accession>
<dbReference type="Proteomes" id="UP000716004">
    <property type="component" value="Unassembled WGS sequence"/>
</dbReference>
<reference evidence="1" key="1">
    <citation type="submission" date="2021-04" db="EMBL/GenBank/DDBJ databases">
        <title>Genomic insights into ecological role and evolution of a novel Thermoplasmata order Candidatus Sysuiplasmatales.</title>
        <authorList>
            <person name="Yuan Y."/>
        </authorList>
    </citation>
    <scope>NUCLEOTIDE SEQUENCE</scope>
    <source>
        <strain evidence="1">YP2-bin.285</strain>
    </source>
</reference>
<dbReference type="EMBL" id="JAGVSJ010000033">
    <property type="protein sequence ID" value="MBX8632536.1"/>
    <property type="molecule type" value="Genomic_DNA"/>
</dbReference>
<dbReference type="AlphaFoldDB" id="A0A8J8CCT1"/>
<comment type="caution">
    <text evidence="1">The sequence shown here is derived from an EMBL/GenBank/DDBJ whole genome shotgun (WGS) entry which is preliminary data.</text>
</comment>
<evidence type="ECO:0000313" key="2">
    <source>
        <dbReference type="Proteomes" id="UP000716004"/>
    </source>
</evidence>
<protein>
    <submittedName>
        <fullName evidence="1">Uncharacterized protein</fullName>
    </submittedName>
</protein>
<sequence length="82" mass="9426">MEGEKGSAKKLLKDNRALAKLLRDYFSADNYLYALKGGETLSVQSLIEDLKQYERPDKLELIAKLESNRPLWRALERLVGDE</sequence>
<organism evidence="1 2">
    <name type="scientific">Candidatus Sysuiplasma superficiale</name>
    <dbReference type="NCBI Taxonomy" id="2823368"/>
    <lineage>
        <taxon>Archaea</taxon>
        <taxon>Methanobacteriati</taxon>
        <taxon>Thermoplasmatota</taxon>
        <taxon>Thermoplasmata</taxon>
        <taxon>Candidatus Sysuiplasmatales</taxon>
        <taxon>Candidatus Sysuiplasmataceae</taxon>
        <taxon>Candidatus Sysuiplasma</taxon>
    </lineage>
</organism>
<name>A0A8J8CCT1_9ARCH</name>